<gene>
    <name evidence="1" type="ORF">HAX54_046391</name>
</gene>
<name>A0ABS8WGW7_DATST</name>
<accession>A0ABS8WGW7</accession>
<reference evidence="1 2" key="1">
    <citation type="journal article" date="2021" name="BMC Genomics">
        <title>Datura genome reveals duplications of psychoactive alkaloid biosynthetic genes and high mutation rate following tissue culture.</title>
        <authorList>
            <person name="Rajewski A."/>
            <person name="Carter-House D."/>
            <person name="Stajich J."/>
            <person name="Litt A."/>
        </authorList>
    </citation>
    <scope>NUCLEOTIDE SEQUENCE [LARGE SCALE GENOMIC DNA]</scope>
    <source>
        <strain evidence="1">AR-01</strain>
    </source>
</reference>
<comment type="caution">
    <text evidence="1">The sequence shown here is derived from an EMBL/GenBank/DDBJ whole genome shotgun (WGS) entry which is preliminary data.</text>
</comment>
<organism evidence="1 2">
    <name type="scientific">Datura stramonium</name>
    <name type="common">Jimsonweed</name>
    <name type="synonym">Common thornapple</name>
    <dbReference type="NCBI Taxonomy" id="4076"/>
    <lineage>
        <taxon>Eukaryota</taxon>
        <taxon>Viridiplantae</taxon>
        <taxon>Streptophyta</taxon>
        <taxon>Embryophyta</taxon>
        <taxon>Tracheophyta</taxon>
        <taxon>Spermatophyta</taxon>
        <taxon>Magnoliopsida</taxon>
        <taxon>eudicotyledons</taxon>
        <taxon>Gunneridae</taxon>
        <taxon>Pentapetalae</taxon>
        <taxon>asterids</taxon>
        <taxon>lamiids</taxon>
        <taxon>Solanales</taxon>
        <taxon>Solanaceae</taxon>
        <taxon>Solanoideae</taxon>
        <taxon>Datureae</taxon>
        <taxon>Datura</taxon>
    </lineage>
</organism>
<evidence type="ECO:0000313" key="2">
    <source>
        <dbReference type="Proteomes" id="UP000823775"/>
    </source>
</evidence>
<keyword evidence="2" id="KW-1185">Reference proteome</keyword>
<dbReference type="EMBL" id="JACEIK010007319">
    <property type="protein sequence ID" value="MCE3050061.1"/>
    <property type="molecule type" value="Genomic_DNA"/>
</dbReference>
<dbReference type="Proteomes" id="UP000823775">
    <property type="component" value="Unassembled WGS sequence"/>
</dbReference>
<protein>
    <submittedName>
        <fullName evidence="1">Uncharacterized protein</fullName>
    </submittedName>
</protein>
<proteinExistence type="predicted"/>
<evidence type="ECO:0000313" key="1">
    <source>
        <dbReference type="EMBL" id="MCE3050061.1"/>
    </source>
</evidence>
<sequence>MDMVCKFYANYYCTMGKNSPSKSVINKELVLDLARVRAILVDISERTITRVLMGGDYIVSTQTTDSKVAPQLSEPDLPTGAADLEVAVAAGSVHIARPAPTREGAIQCCRCRVKDLIQICSSRDAGKGERAAAQPPANQ</sequence>